<dbReference type="Proteomes" id="UP000183567">
    <property type="component" value="Unassembled WGS sequence"/>
</dbReference>
<dbReference type="AlphaFoldDB" id="A0A1J8QDE9"/>
<reference evidence="1 2" key="1">
    <citation type="submission" date="2016-03" db="EMBL/GenBank/DDBJ databases">
        <title>Comparative genomics of the ectomycorrhizal sister species Rhizopogon vinicolor and Rhizopogon vesiculosus (Basidiomycota: Boletales) reveals a divergence of the mating type B locus.</title>
        <authorList>
            <person name="Mujic A.B."/>
            <person name="Kuo A."/>
            <person name="Tritt A."/>
            <person name="Lipzen A."/>
            <person name="Chen C."/>
            <person name="Johnson J."/>
            <person name="Sharma A."/>
            <person name="Barry K."/>
            <person name="Grigoriev I.V."/>
            <person name="Spatafora J.W."/>
        </authorList>
    </citation>
    <scope>NUCLEOTIDE SEQUENCE [LARGE SCALE GENOMIC DNA]</scope>
    <source>
        <strain evidence="1 2">AM-OR11-056</strain>
    </source>
</reference>
<sequence>MTAKFKTFIEEDVLPFCTPYPGKLSVLIMDNAKIHMEMVLQT</sequence>
<keyword evidence="2" id="KW-1185">Reference proteome</keyword>
<gene>
    <name evidence="1" type="ORF">AZE42_13445</name>
</gene>
<dbReference type="OrthoDB" id="2693002at2759"/>
<accession>A0A1J8QDE9</accession>
<organism evidence="1 2">
    <name type="scientific">Rhizopogon vesiculosus</name>
    <dbReference type="NCBI Taxonomy" id="180088"/>
    <lineage>
        <taxon>Eukaryota</taxon>
        <taxon>Fungi</taxon>
        <taxon>Dikarya</taxon>
        <taxon>Basidiomycota</taxon>
        <taxon>Agaricomycotina</taxon>
        <taxon>Agaricomycetes</taxon>
        <taxon>Agaricomycetidae</taxon>
        <taxon>Boletales</taxon>
        <taxon>Suillineae</taxon>
        <taxon>Rhizopogonaceae</taxon>
        <taxon>Rhizopogon</taxon>
    </lineage>
</organism>
<evidence type="ECO:0000313" key="1">
    <source>
        <dbReference type="EMBL" id="OJA18679.1"/>
    </source>
</evidence>
<dbReference type="EMBL" id="LVVM01001354">
    <property type="protein sequence ID" value="OJA18679.1"/>
    <property type="molecule type" value="Genomic_DNA"/>
</dbReference>
<evidence type="ECO:0000313" key="2">
    <source>
        <dbReference type="Proteomes" id="UP000183567"/>
    </source>
</evidence>
<name>A0A1J8QDE9_9AGAM</name>
<evidence type="ECO:0008006" key="3">
    <source>
        <dbReference type="Google" id="ProtNLM"/>
    </source>
</evidence>
<comment type="caution">
    <text evidence="1">The sequence shown here is derived from an EMBL/GenBank/DDBJ whole genome shotgun (WGS) entry which is preliminary data.</text>
</comment>
<protein>
    <recommendedName>
        <fullName evidence="3">Tc1-like transposase DDE domain-containing protein</fullName>
    </recommendedName>
</protein>
<proteinExistence type="predicted"/>